<evidence type="ECO:0000256" key="8">
    <source>
        <dbReference type="SAM" id="Phobius"/>
    </source>
</evidence>
<keyword evidence="13" id="KW-0675">Receptor</keyword>
<dbReference type="GeneID" id="100197824"/>
<sequence length="1080" mass="123721">MGEYNFNSSNFDKTELLCDPKVKWVKENILLPSQDGSLYPTNAFGKVYFKGATRRATAKFARVNANDEGKKIFELLTAVMDLEQPRLLISVTGGAKSFSLSPALKSQLTLGLAKVAQTPGAWVITGGTNTGVMKQVGEALQGTSKACIGISTWGIITNANKLISAGDKFGGGVDYQVACSLVQRGAFLDHNHTHHLMVDDGSIGKYGKEISLRSRLEEYIMKEVHVPSVLMVIEGGPGTLNTVFAALMKEPPLSVVIIVGSGRAADLLAYTYNRVVDIDSVYNVCDKLLFNKLLDLLPELQSQTEERQMDFYKVVLNCMRKKDFITLFEISNKNGVDEAILKALLTGGEELSLYKQLKLTLLWNRADLAKDCISLSKINDTAVMDDHLKQQMQQMEKDLNSVMIMALAMNRVDFIKLFLNFGISIQSLLTADVLQFLYGYGFKNHLSVFKKLIKDKHYLPATGGYIKVMKTLCRYENYNPANISLSLKKIQKIIGKACSIFTRNKETDKFIVVNKGQKEFSHPYKQLFFFALLSNMPELAHFVWGFEEECLLKAFFGIVVNNYLAEKAKKHNLPDDIKINIEKNEFVFRKLCTSMLDQCFKMNREKTEKLITNISSEFNLYTCLSLAVLCDHKEFISHNAVQSILNDVWFGPIKDLGFSRMHYLLAYFCPLYISTFRFKSTDHDSVKLNENVVKNEEAYSTEKDSNQLIKNIYIFNDTTLKSKELTEIKVPIFKKIWSFYFKVPVIKFMSHLFGYLIFLIIFGYVAMLIKDTTTPSNTEWILVLYIGSLTIEELRQVIHDKAFSAKRKVYNWWSSYWNRLDAAALLVFYLAFALRFNQKALPVAQVLYAIDAGMWVIRLLNVYYVDIALGPYVIMISKMFKDMVNFLLILFVFLLAYGISVISILVPQEAGFNMIIDVFFHPYFNIYGELFVERDVQSNVTRFGTPEINNYSEFFAWILLGCYLLVANVLLLNLLIAIFNNTFEEVQSNADTIWKFERYKLVLEYANRPPLIPPFILLCHIYMLGKYLTDMFFYQACQQEENEFLFTERKLTEKELDEVNEFENECKLFLLRQQEEIGDN</sequence>
<accession>A0ABM4D2Q4</accession>
<evidence type="ECO:0000256" key="1">
    <source>
        <dbReference type="ARBA" id="ARBA00004141"/>
    </source>
</evidence>
<dbReference type="PANTHER" id="PTHR13800">
    <property type="entry name" value="TRANSIENT RECEPTOR POTENTIAL CATION CHANNEL, SUBFAMILY M, MEMBER 6"/>
    <property type="match status" value="1"/>
</dbReference>
<evidence type="ECO:0000256" key="2">
    <source>
        <dbReference type="ARBA" id="ARBA00022448"/>
    </source>
</evidence>
<reference evidence="13" key="1">
    <citation type="submission" date="2025-08" db="UniProtKB">
        <authorList>
            <consortium name="RefSeq"/>
        </authorList>
    </citation>
    <scope>IDENTIFICATION</scope>
</reference>
<dbReference type="Proteomes" id="UP001652625">
    <property type="component" value="Chromosome 12"/>
</dbReference>
<keyword evidence="7" id="KW-0407">Ion channel</keyword>
<dbReference type="PANTHER" id="PTHR13800:SF1">
    <property type="entry name" value="TRANSIENT RECEPTOR POTENTIAL CATION CHANNEL TRPM"/>
    <property type="match status" value="1"/>
</dbReference>
<keyword evidence="12" id="KW-1185">Reference proteome</keyword>
<feature type="domain" description="Ion transport" evidence="9">
    <location>
        <begin position="752"/>
        <end position="990"/>
    </location>
</feature>
<feature type="transmembrane region" description="Helical" evidence="8">
    <location>
        <begin position="816"/>
        <end position="835"/>
    </location>
</feature>
<feature type="domain" description="TRPM SLOG" evidence="10">
    <location>
        <begin position="58"/>
        <end position="318"/>
    </location>
</feature>
<dbReference type="PRINTS" id="PR01097">
    <property type="entry name" value="TRNSRECEPTRP"/>
</dbReference>
<keyword evidence="4 8" id="KW-1133">Transmembrane helix</keyword>
<organism evidence="12 13">
    <name type="scientific">Hydra vulgaris</name>
    <name type="common">Hydra</name>
    <name type="synonym">Hydra attenuata</name>
    <dbReference type="NCBI Taxonomy" id="6087"/>
    <lineage>
        <taxon>Eukaryota</taxon>
        <taxon>Metazoa</taxon>
        <taxon>Cnidaria</taxon>
        <taxon>Hydrozoa</taxon>
        <taxon>Hydroidolina</taxon>
        <taxon>Anthoathecata</taxon>
        <taxon>Aplanulata</taxon>
        <taxon>Hydridae</taxon>
        <taxon>Hydra</taxon>
    </lineage>
</organism>
<dbReference type="Pfam" id="PF00520">
    <property type="entry name" value="Ion_trans"/>
    <property type="match status" value="1"/>
</dbReference>
<keyword evidence="2" id="KW-0813">Transport</keyword>
<evidence type="ECO:0000259" key="10">
    <source>
        <dbReference type="Pfam" id="PF18139"/>
    </source>
</evidence>
<feature type="transmembrane region" description="Helical" evidence="8">
    <location>
        <begin position="954"/>
        <end position="979"/>
    </location>
</feature>
<evidence type="ECO:0000256" key="7">
    <source>
        <dbReference type="ARBA" id="ARBA00023303"/>
    </source>
</evidence>
<dbReference type="InterPro" id="IPR005821">
    <property type="entry name" value="Ion_trans_dom"/>
</dbReference>
<dbReference type="Pfam" id="PF25508">
    <property type="entry name" value="TRPM2"/>
    <property type="match status" value="1"/>
</dbReference>
<evidence type="ECO:0000256" key="6">
    <source>
        <dbReference type="ARBA" id="ARBA00023136"/>
    </source>
</evidence>
<dbReference type="RefSeq" id="XP_065668547.1">
    <property type="nucleotide sequence ID" value="XM_065812475.1"/>
</dbReference>
<dbReference type="Pfam" id="PF18139">
    <property type="entry name" value="LSDAT_euk"/>
    <property type="match status" value="1"/>
</dbReference>
<feature type="domain" description="TRPM-like" evidence="11">
    <location>
        <begin position="390"/>
        <end position="638"/>
    </location>
</feature>
<evidence type="ECO:0000256" key="3">
    <source>
        <dbReference type="ARBA" id="ARBA00022692"/>
    </source>
</evidence>
<comment type="subcellular location">
    <subcellularLocation>
        <location evidence="1">Membrane</location>
        <topology evidence="1">Multi-pass membrane protein</topology>
    </subcellularLocation>
</comment>
<dbReference type="InterPro" id="IPR057366">
    <property type="entry name" value="TRPM-like"/>
</dbReference>
<proteinExistence type="predicted"/>
<name>A0ABM4D2Q4_HYDVU</name>
<evidence type="ECO:0000313" key="12">
    <source>
        <dbReference type="Proteomes" id="UP001652625"/>
    </source>
</evidence>
<feature type="transmembrane region" description="Helical" evidence="8">
    <location>
        <begin position="886"/>
        <end position="906"/>
    </location>
</feature>
<keyword evidence="5" id="KW-0406">Ion transport</keyword>
<evidence type="ECO:0000259" key="9">
    <source>
        <dbReference type="Pfam" id="PF00520"/>
    </source>
</evidence>
<keyword evidence="6 8" id="KW-0472">Membrane</keyword>
<evidence type="ECO:0000256" key="5">
    <source>
        <dbReference type="ARBA" id="ARBA00023065"/>
    </source>
</evidence>
<feature type="transmembrane region" description="Helical" evidence="8">
    <location>
        <begin position="855"/>
        <end position="874"/>
    </location>
</feature>
<protein>
    <submittedName>
        <fullName evidence="13">Transient receptor potential cation channel subfamily M member 7 isoform X2</fullName>
    </submittedName>
</protein>
<gene>
    <name evidence="13" type="primary">LOC100197824</name>
</gene>
<evidence type="ECO:0000313" key="13">
    <source>
        <dbReference type="RefSeq" id="XP_065668547.1"/>
    </source>
</evidence>
<dbReference type="InterPro" id="IPR002153">
    <property type="entry name" value="TRPC_channel"/>
</dbReference>
<evidence type="ECO:0000259" key="11">
    <source>
        <dbReference type="Pfam" id="PF25508"/>
    </source>
</evidence>
<keyword evidence="3 8" id="KW-0812">Transmembrane</keyword>
<feature type="transmembrane region" description="Helical" evidence="8">
    <location>
        <begin position="748"/>
        <end position="769"/>
    </location>
</feature>
<dbReference type="SUPFAM" id="SSF102405">
    <property type="entry name" value="MCP/YpsA-like"/>
    <property type="match status" value="1"/>
</dbReference>
<dbReference type="InterPro" id="IPR041491">
    <property type="entry name" value="TRPM_SLOG"/>
</dbReference>
<evidence type="ECO:0000256" key="4">
    <source>
        <dbReference type="ARBA" id="ARBA00022989"/>
    </source>
</evidence>
<dbReference type="InterPro" id="IPR050927">
    <property type="entry name" value="TRPM"/>
</dbReference>